<feature type="domain" description="Apple" evidence="13">
    <location>
        <begin position="283"/>
        <end position="377"/>
    </location>
</feature>
<evidence type="ECO:0000313" key="14">
    <source>
        <dbReference type="EMBL" id="CAH3031826.1"/>
    </source>
</evidence>
<dbReference type="FunFam" id="2.10.25.10:FF:000537">
    <property type="entry name" value="Notch 3"/>
    <property type="match status" value="1"/>
</dbReference>
<evidence type="ECO:0000256" key="4">
    <source>
        <dbReference type="ARBA" id="ARBA00022737"/>
    </source>
</evidence>
<reference evidence="14 15" key="1">
    <citation type="submission" date="2022-05" db="EMBL/GenBank/DDBJ databases">
        <authorList>
            <consortium name="Genoscope - CEA"/>
            <person name="William W."/>
        </authorList>
    </citation>
    <scope>NUCLEOTIDE SEQUENCE [LARGE SCALE GENOMIC DNA]</scope>
</reference>
<feature type="domain" description="EGF-like" evidence="11">
    <location>
        <begin position="248"/>
        <end position="284"/>
    </location>
</feature>
<keyword evidence="8" id="KW-0325">Glycoprotein</keyword>
<dbReference type="GO" id="GO:0004896">
    <property type="term" value="F:cytokine receptor activity"/>
    <property type="evidence" value="ECO:0007669"/>
    <property type="project" value="TreeGrafter"/>
</dbReference>
<dbReference type="PROSITE" id="PS50026">
    <property type="entry name" value="EGF_3"/>
    <property type="match status" value="1"/>
</dbReference>
<evidence type="ECO:0008006" key="16">
    <source>
        <dbReference type="Google" id="ProtNLM"/>
    </source>
</evidence>
<keyword evidence="9" id="KW-0245">EGF-like domain</keyword>
<gene>
    <name evidence="14" type="ORF">PMEA_00000647</name>
</gene>
<keyword evidence="3 10" id="KW-0732">Signal</keyword>
<keyword evidence="5" id="KW-0106">Calcium</keyword>
<dbReference type="PANTHER" id="PTHR23036:SF151">
    <property type="entry name" value="FIBRONECTIN TYPE-III DOMAIN-CONTAINING PROTEIN"/>
    <property type="match status" value="1"/>
</dbReference>
<dbReference type="Gene3D" id="2.60.40.10">
    <property type="entry name" value="Immunoglobulins"/>
    <property type="match status" value="1"/>
</dbReference>
<feature type="domain" description="Fibronectin type-III" evidence="12">
    <location>
        <begin position="160"/>
        <end position="250"/>
    </location>
</feature>
<sequence length="404" mass="44892">MIVLNLYHSAILLVGVIVISSKISGTSQSPSGIIVEAVQGLDFVIISWKYQESAKYYRIFFKEFNSMQGNSNSPLHEVGPMLVYCLADNTTCSYCVSNSDRDVSCNKFNTNYGAPLLESKLEYEEPVSIKVEACTDVYPDSCQSHNEWINYTIPAGAPSAVRDVHARPLSSKTVEVTWSPPNQTRGTIVMYTILYKTDHGMKMGEEFRRVSRAIITGLSAKTTYSVWMTASTARKEGAKSNIITVQTYEDECVSNPCQHHGKCHVDGMSYLCNCSRAWEGANCEIPESFAMQKNLCIDTGGGNKLPFQTNVSLEFCSGKCRENLSCKSFEYGLGYENNGTFVKSLRRHGLGICKMQGVDATERVPIACNYDYYEKRTPVSAGSISSLPYKALIRTLALMFLLQK</sequence>
<name>A0AAU9VNQ0_9CNID</name>
<evidence type="ECO:0000259" key="12">
    <source>
        <dbReference type="PROSITE" id="PS50853"/>
    </source>
</evidence>
<evidence type="ECO:0000256" key="2">
    <source>
        <dbReference type="ARBA" id="ARBA00022525"/>
    </source>
</evidence>
<dbReference type="Proteomes" id="UP001159428">
    <property type="component" value="Unassembled WGS sequence"/>
</dbReference>
<comment type="caution">
    <text evidence="14">The sequence shown here is derived from an EMBL/GenBank/DDBJ whole genome shotgun (WGS) entry which is preliminary data.</text>
</comment>
<dbReference type="SMART" id="SM00181">
    <property type="entry name" value="EGF"/>
    <property type="match status" value="1"/>
</dbReference>
<dbReference type="PANTHER" id="PTHR23036">
    <property type="entry name" value="CYTOKINE RECEPTOR"/>
    <property type="match status" value="1"/>
</dbReference>
<dbReference type="GO" id="GO:0009897">
    <property type="term" value="C:external side of plasma membrane"/>
    <property type="evidence" value="ECO:0007669"/>
    <property type="project" value="TreeGrafter"/>
</dbReference>
<feature type="chain" id="PRO_5043796138" description="Fibronectin type-III domain-containing protein" evidence="10">
    <location>
        <begin position="22"/>
        <end position="404"/>
    </location>
</feature>
<dbReference type="GO" id="GO:0043235">
    <property type="term" value="C:receptor complex"/>
    <property type="evidence" value="ECO:0007669"/>
    <property type="project" value="TreeGrafter"/>
</dbReference>
<evidence type="ECO:0000259" key="13">
    <source>
        <dbReference type="PROSITE" id="PS50948"/>
    </source>
</evidence>
<evidence type="ECO:0000256" key="8">
    <source>
        <dbReference type="ARBA" id="ARBA00023180"/>
    </source>
</evidence>
<accession>A0AAU9VNQ0</accession>
<dbReference type="CDD" id="cd00054">
    <property type="entry name" value="EGF_CA"/>
    <property type="match status" value="1"/>
</dbReference>
<protein>
    <recommendedName>
        <fullName evidence="16">Fibronectin type-III domain-containing protein</fullName>
    </recommendedName>
</protein>
<dbReference type="PROSITE" id="PS00022">
    <property type="entry name" value="EGF_1"/>
    <property type="match status" value="1"/>
</dbReference>
<dbReference type="EMBL" id="CALNXJ010000001">
    <property type="protein sequence ID" value="CAH3031826.1"/>
    <property type="molecule type" value="Genomic_DNA"/>
</dbReference>
<keyword evidence="6 9" id="KW-1015">Disulfide bond</keyword>
<dbReference type="SUPFAM" id="SSF49265">
    <property type="entry name" value="Fibronectin type III"/>
    <property type="match status" value="1"/>
</dbReference>
<evidence type="ECO:0000256" key="1">
    <source>
        <dbReference type="ARBA" id="ARBA00004613"/>
    </source>
</evidence>
<dbReference type="PROSITE" id="PS50948">
    <property type="entry name" value="PAN"/>
    <property type="match status" value="1"/>
</dbReference>
<keyword evidence="15" id="KW-1185">Reference proteome</keyword>
<dbReference type="Pfam" id="PF00041">
    <property type="entry name" value="fn3"/>
    <property type="match status" value="1"/>
</dbReference>
<dbReference type="InterPro" id="IPR003609">
    <property type="entry name" value="Pan_app"/>
</dbReference>
<evidence type="ECO:0000256" key="3">
    <source>
        <dbReference type="ARBA" id="ARBA00022729"/>
    </source>
</evidence>
<dbReference type="InterPro" id="IPR036116">
    <property type="entry name" value="FN3_sf"/>
</dbReference>
<feature type="disulfide bond" evidence="9">
    <location>
        <begin position="274"/>
        <end position="283"/>
    </location>
</feature>
<proteinExistence type="predicted"/>
<dbReference type="PROSITE" id="PS50853">
    <property type="entry name" value="FN3"/>
    <property type="match status" value="1"/>
</dbReference>
<dbReference type="Gene3D" id="2.10.25.10">
    <property type="entry name" value="Laminin"/>
    <property type="match status" value="1"/>
</dbReference>
<evidence type="ECO:0000256" key="9">
    <source>
        <dbReference type="PROSITE-ProRule" id="PRU00076"/>
    </source>
</evidence>
<evidence type="ECO:0000256" key="7">
    <source>
        <dbReference type="ARBA" id="ARBA00023170"/>
    </source>
</evidence>
<keyword evidence="2" id="KW-0964">Secreted</keyword>
<dbReference type="InterPro" id="IPR003961">
    <property type="entry name" value="FN3_dom"/>
</dbReference>
<evidence type="ECO:0000313" key="15">
    <source>
        <dbReference type="Proteomes" id="UP001159428"/>
    </source>
</evidence>
<keyword evidence="7" id="KW-0675">Receptor</keyword>
<evidence type="ECO:0000256" key="6">
    <source>
        <dbReference type="ARBA" id="ARBA00023157"/>
    </source>
</evidence>
<dbReference type="GO" id="GO:0005576">
    <property type="term" value="C:extracellular region"/>
    <property type="evidence" value="ECO:0007669"/>
    <property type="project" value="UniProtKB-SubCell"/>
</dbReference>
<dbReference type="InterPro" id="IPR013783">
    <property type="entry name" value="Ig-like_fold"/>
</dbReference>
<dbReference type="InterPro" id="IPR000742">
    <property type="entry name" value="EGF"/>
</dbReference>
<evidence type="ECO:0000256" key="10">
    <source>
        <dbReference type="SAM" id="SignalP"/>
    </source>
</evidence>
<dbReference type="AlphaFoldDB" id="A0AAU9VNQ0"/>
<dbReference type="GO" id="GO:0019955">
    <property type="term" value="F:cytokine binding"/>
    <property type="evidence" value="ECO:0007669"/>
    <property type="project" value="TreeGrafter"/>
</dbReference>
<evidence type="ECO:0000256" key="5">
    <source>
        <dbReference type="ARBA" id="ARBA00022837"/>
    </source>
</evidence>
<dbReference type="SMART" id="SM00060">
    <property type="entry name" value="FN3"/>
    <property type="match status" value="1"/>
</dbReference>
<dbReference type="CDD" id="cd00063">
    <property type="entry name" value="FN3"/>
    <property type="match status" value="1"/>
</dbReference>
<dbReference type="InterPro" id="IPR050379">
    <property type="entry name" value="Type-I_Cytokine_Rcpt"/>
</dbReference>
<evidence type="ECO:0000259" key="11">
    <source>
        <dbReference type="PROSITE" id="PS50026"/>
    </source>
</evidence>
<feature type="signal peptide" evidence="10">
    <location>
        <begin position="1"/>
        <end position="21"/>
    </location>
</feature>
<dbReference type="SUPFAM" id="SSF57196">
    <property type="entry name" value="EGF/Laminin"/>
    <property type="match status" value="1"/>
</dbReference>
<comment type="subcellular location">
    <subcellularLocation>
        <location evidence="1">Secreted</location>
    </subcellularLocation>
</comment>
<comment type="caution">
    <text evidence="9">Lacks conserved residue(s) required for the propagation of feature annotation.</text>
</comment>
<keyword evidence="4" id="KW-0677">Repeat</keyword>
<organism evidence="14 15">
    <name type="scientific">Pocillopora meandrina</name>
    <dbReference type="NCBI Taxonomy" id="46732"/>
    <lineage>
        <taxon>Eukaryota</taxon>
        <taxon>Metazoa</taxon>
        <taxon>Cnidaria</taxon>
        <taxon>Anthozoa</taxon>
        <taxon>Hexacorallia</taxon>
        <taxon>Scleractinia</taxon>
        <taxon>Astrocoeniina</taxon>
        <taxon>Pocilloporidae</taxon>
        <taxon>Pocillopora</taxon>
    </lineage>
</organism>